<evidence type="ECO:0000313" key="1">
    <source>
        <dbReference type="EMBL" id="PXZ07653.1"/>
    </source>
</evidence>
<protein>
    <submittedName>
        <fullName evidence="1">Uncharacterized protein</fullName>
    </submittedName>
</protein>
<organism evidence="1 2">
    <name type="scientific">Gilliamella apicola</name>
    <dbReference type="NCBI Taxonomy" id="1196095"/>
    <lineage>
        <taxon>Bacteria</taxon>
        <taxon>Pseudomonadati</taxon>
        <taxon>Pseudomonadota</taxon>
        <taxon>Gammaproteobacteria</taxon>
        <taxon>Orbales</taxon>
        <taxon>Orbaceae</taxon>
        <taxon>Gilliamella</taxon>
    </lineage>
</organism>
<evidence type="ECO:0000313" key="2">
    <source>
        <dbReference type="Proteomes" id="UP000247932"/>
    </source>
</evidence>
<dbReference type="Proteomes" id="UP000247932">
    <property type="component" value="Unassembled WGS sequence"/>
</dbReference>
<dbReference type="RefSeq" id="WP_110433394.1">
    <property type="nucleotide sequence ID" value="NZ_QGLR01000009.1"/>
</dbReference>
<gene>
    <name evidence="1" type="ORF">DKK70_07370</name>
</gene>
<dbReference type="EMBL" id="QGLR01000009">
    <property type="protein sequence ID" value="PXZ07653.1"/>
    <property type="molecule type" value="Genomic_DNA"/>
</dbReference>
<name>A0A2V4E519_9GAMM</name>
<sequence length="236" mass="27506">MALVKPVVMYNNPPYSGGSLRVLREDDFIQPNVIQRDPNPLNKISFGYNGILYMPETLILGKGSFLHEGILFEGKYPSMDFDVSIPTFSRYTAEHLKQIHLYYNIIININYFILFDQSDEPGFVGTGIYALKGFRDEWRVKLNNPPSHLKPASYNIEQRGKNALENDRFYYNGKTYKKYPTYSNIIMVNPNSDDFFDKNTLAYMLNCRIDRVTGYGKDLHPTLYYKYEIIAHKCRD</sequence>
<proteinExistence type="predicted"/>
<comment type="caution">
    <text evidence="1">The sequence shown here is derived from an EMBL/GenBank/DDBJ whole genome shotgun (WGS) entry which is preliminary data.</text>
</comment>
<accession>A0A2V4E519</accession>
<reference evidence="1 2" key="1">
    <citation type="submission" date="2018-05" db="EMBL/GenBank/DDBJ databases">
        <title>Reference genomes for bee gut microbiota database.</title>
        <authorList>
            <person name="Ellegaard K.M."/>
        </authorList>
    </citation>
    <scope>NUCLEOTIDE SEQUENCE [LARGE SCALE GENOMIC DNA]</scope>
    <source>
        <strain evidence="1 2">ESL0182</strain>
    </source>
</reference>
<keyword evidence="2" id="KW-1185">Reference proteome</keyword>
<dbReference type="AlphaFoldDB" id="A0A2V4E519"/>